<dbReference type="STRING" id="7897.ENSLACP00000002892"/>
<feature type="domain" description="Putative zinc-finger" evidence="4">
    <location>
        <begin position="1155"/>
        <end position="1175"/>
    </location>
</feature>
<dbReference type="EMBL" id="AFYH01190296">
    <property type="status" value="NOT_ANNOTATED_CDS"/>
    <property type="molecule type" value="Genomic_DNA"/>
</dbReference>
<dbReference type="Bgee" id="ENSLACG00000002585">
    <property type="expression patterns" value="Expressed in chordate pharynx and 5 other cell types or tissues"/>
</dbReference>
<dbReference type="InterPro" id="IPR003107">
    <property type="entry name" value="HAT"/>
</dbReference>
<dbReference type="Ensembl" id="ENSLACT00000002915.1">
    <property type="protein sequence ID" value="ENSLACP00000002892.1"/>
    <property type="gene ID" value="ENSLACG00000002585.1"/>
</dbReference>
<dbReference type="EMBL" id="AFYH01190303">
    <property type="status" value="NOT_ANNOTATED_CDS"/>
    <property type="molecule type" value="Genomic_DNA"/>
</dbReference>
<feature type="compositionally biased region" description="Basic and acidic residues" evidence="3">
    <location>
        <begin position="230"/>
        <end position="258"/>
    </location>
</feature>
<dbReference type="EMBL" id="AFYH01190298">
    <property type="status" value="NOT_ANNOTATED_CDS"/>
    <property type="molecule type" value="Genomic_DNA"/>
</dbReference>
<reference evidence="5" key="2">
    <citation type="submission" date="2025-08" db="UniProtKB">
        <authorList>
            <consortium name="Ensembl"/>
        </authorList>
    </citation>
    <scope>IDENTIFICATION</scope>
</reference>
<feature type="region of interest" description="Disordered" evidence="3">
    <location>
        <begin position="552"/>
        <end position="636"/>
    </location>
</feature>
<feature type="compositionally biased region" description="Pro residues" evidence="3">
    <location>
        <begin position="562"/>
        <end position="583"/>
    </location>
</feature>
<dbReference type="EMBL" id="AFYH01190302">
    <property type="status" value="NOT_ANNOTATED_CDS"/>
    <property type="molecule type" value="Genomic_DNA"/>
</dbReference>
<dbReference type="GO" id="GO:0005634">
    <property type="term" value="C:nucleus"/>
    <property type="evidence" value="ECO:0007669"/>
    <property type="project" value="TreeGrafter"/>
</dbReference>
<dbReference type="PANTHER" id="PTHR21563:SF3">
    <property type="entry name" value="ZINC FINGER C3H1 DOMAIN-CONTAINING PROTEIN"/>
    <property type="match status" value="1"/>
</dbReference>
<dbReference type="InParanoid" id="H2ZZS1"/>
<dbReference type="EMBL" id="AFYH01190301">
    <property type="status" value="NOT_ANNOTATED_CDS"/>
    <property type="molecule type" value="Genomic_DNA"/>
</dbReference>
<dbReference type="PROSITE" id="PS50005">
    <property type="entry name" value="TPR"/>
    <property type="match status" value="1"/>
</dbReference>
<evidence type="ECO:0000259" key="4">
    <source>
        <dbReference type="Pfam" id="PF10650"/>
    </source>
</evidence>
<feature type="repeat" description="TPR" evidence="1">
    <location>
        <begin position="1608"/>
        <end position="1641"/>
    </location>
</feature>
<reference evidence="5" key="3">
    <citation type="submission" date="2025-09" db="UniProtKB">
        <authorList>
            <consortium name="Ensembl"/>
        </authorList>
    </citation>
    <scope>IDENTIFICATION</scope>
</reference>
<dbReference type="PANTHER" id="PTHR21563">
    <property type="entry name" value="ZINC FINGER C3H1 DOMAIN-CONTAINING PROTEIN"/>
    <property type="match status" value="1"/>
</dbReference>
<dbReference type="EMBL" id="AFYH01190295">
    <property type="status" value="NOT_ANNOTATED_CDS"/>
    <property type="molecule type" value="Genomic_DNA"/>
</dbReference>
<feature type="region of interest" description="Disordered" evidence="3">
    <location>
        <begin position="1"/>
        <end position="108"/>
    </location>
</feature>
<dbReference type="EMBL" id="AFYH01190304">
    <property type="status" value="NOT_ANNOTATED_CDS"/>
    <property type="molecule type" value="Genomic_DNA"/>
</dbReference>
<keyword evidence="6" id="KW-1185">Reference proteome</keyword>
<feature type="region of interest" description="Disordered" evidence="3">
    <location>
        <begin position="125"/>
        <end position="173"/>
    </location>
</feature>
<dbReference type="InterPro" id="IPR039278">
    <property type="entry name" value="Red1"/>
</dbReference>
<reference evidence="6" key="1">
    <citation type="submission" date="2011-08" db="EMBL/GenBank/DDBJ databases">
        <title>The draft genome of Latimeria chalumnae.</title>
        <authorList>
            <person name="Di Palma F."/>
            <person name="Alfoldi J."/>
            <person name="Johnson J."/>
            <person name="Berlin A."/>
            <person name="Gnerre S."/>
            <person name="Jaffe D."/>
            <person name="MacCallum I."/>
            <person name="Young S."/>
            <person name="Walker B.J."/>
            <person name="Lander E."/>
            <person name="Lindblad-Toh K."/>
        </authorList>
    </citation>
    <scope>NUCLEOTIDE SEQUENCE [LARGE SCALE GENOMIC DNA]</scope>
    <source>
        <strain evidence="6">Wild caught</strain>
    </source>
</reference>
<evidence type="ECO:0000256" key="2">
    <source>
        <dbReference type="SAM" id="Coils"/>
    </source>
</evidence>
<dbReference type="EMBL" id="AFYH01190299">
    <property type="status" value="NOT_ANNOTATED_CDS"/>
    <property type="molecule type" value="Genomic_DNA"/>
</dbReference>
<feature type="region of interest" description="Disordered" evidence="3">
    <location>
        <begin position="229"/>
        <end position="310"/>
    </location>
</feature>
<feature type="region of interest" description="Disordered" evidence="3">
    <location>
        <begin position="462"/>
        <end position="523"/>
    </location>
</feature>
<organism evidence="5 6">
    <name type="scientific">Latimeria chalumnae</name>
    <name type="common">Coelacanth</name>
    <dbReference type="NCBI Taxonomy" id="7897"/>
    <lineage>
        <taxon>Eukaryota</taxon>
        <taxon>Metazoa</taxon>
        <taxon>Chordata</taxon>
        <taxon>Craniata</taxon>
        <taxon>Vertebrata</taxon>
        <taxon>Euteleostomi</taxon>
        <taxon>Coelacanthiformes</taxon>
        <taxon>Coelacanthidae</taxon>
        <taxon>Latimeria</taxon>
    </lineage>
</organism>
<dbReference type="GO" id="GO:0000178">
    <property type="term" value="C:exosome (RNase complex)"/>
    <property type="evidence" value="ECO:0007669"/>
    <property type="project" value="TreeGrafter"/>
</dbReference>
<feature type="compositionally biased region" description="Basic and acidic residues" evidence="3">
    <location>
        <begin position="475"/>
        <end position="487"/>
    </location>
</feature>
<evidence type="ECO:0000256" key="3">
    <source>
        <dbReference type="SAM" id="MobiDB-lite"/>
    </source>
</evidence>
<accession>H2ZZS1</accession>
<feature type="region of interest" description="Disordered" evidence="3">
    <location>
        <begin position="714"/>
        <end position="737"/>
    </location>
</feature>
<feature type="compositionally biased region" description="Acidic residues" evidence="3">
    <location>
        <begin position="16"/>
        <end position="25"/>
    </location>
</feature>
<keyword evidence="1" id="KW-0802">TPR repeat</keyword>
<feature type="region of interest" description="Disordered" evidence="3">
    <location>
        <begin position="410"/>
        <end position="442"/>
    </location>
</feature>
<dbReference type="EMBL" id="AFYH01190297">
    <property type="status" value="NOT_ANNOTATED_CDS"/>
    <property type="molecule type" value="Genomic_DNA"/>
</dbReference>
<proteinExistence type="predicted"/>
<dbReference type="OMA" id="CKENFDD"/>
<protein>
    <submittedName>
        <fullName evidence="5">Zinc finger C3H1-type containing</fullName>
    </submittedName>
</protein>
<feature type="compositionally biased region" description="Basic and acidic residues" evidence="3">
    <location>
        <begin position="723"/>
        <end position="737"/>
    </location>
</feature>
<dbReference type="GeneTree" id="ENSGT00390000001116"/>
<dbReference type="InterPro" id="IPR019734">
    <property type="entry name" value="TPR_rpt"/>
</dbReference>
<evidence type="ECO:0000256" key="1">
    <source>
        <dbReference type="PROSITE-ProRule" id="PRU00339"/>
    </source>
</evidence>
<dbReference type="Proteomes" id="UP000008672">
    <property type="component" value="Unassembled WGS sequence"/>
</dbReference>
<dbReference type="FunCoup" id="H2ZZS1">
    <property type="interactions" value="1626"/>
</dbReference>
<dbReference type="Pfam" id="PF10650">
    <property type="entry name" value="zf-C3H1"/>
    <property type="match status" value="1"/>
</dbReference>
<sequence>AAMDLDSSGPSPKEEGELEDGEINSDEEKAEASPRSSYSSRRPDGLGGGGGSSSSSSSCSRSRLSASLSSSGYGYRPAVQFRSRPPPLRMQPGSGPLPDHSPRSSFWERSHDALGKFNRFRGGSNWGRWGKGRGGWRGKGSGRPPGGPGPFGGNINRRESPPRKHAKQFGRLQLRKPSYQSKLEYSGEETFEDLLMKYKQIQHELECISKEEKVALTCKEENLLQADAALESRDPSAVDDSSAERDGAKHVSTEEKTPRPFQAFELKPLRQKLPTPAERDKLNKLSKDATEQGVDADFAESSKAVPGKKKNLSYPILESRELGEKKTENSERERLLMLKFWAPEVQPSSRSWNHGKVLEFRILKKKKKKTAQSSYLRQSIASSTKSFMFKMLLTPPAKQALRRQQTRAWKKLQQQKEQEKHQRVEEAGKKRAEDEERRKREEEIRKIRDLSNQEEQYNRFMKLVGSKKRSSSKSSDVEIRKSLDRQSADAAGSLYQYDNYDEVAMDTDSETNSPALSPVHPPFSSECPLGSFLLVPQVPFPVSPQVSAASPLYVDNFSSGPQEPPPPPPPLPLEEPEQPPKPPFADEEEEEEMLLREELLKSLANKRSFRPEETLSNSDPPSPSIPNSSSQFVPRNNLSTVSINTVPQPRLQSTKLVRAARASRPVVVLPKHKSVVVRLDDSDDSESDGEHHNCTAGVFGGLESMIKEARRTAEQALKPKIPSRSEKENDPMRTPEALPEDKKIEYRLLKEEIASREKQRLLKSDHLRCSPSPANSDVELEGLGKVMVVTKHVSEAEAKLKKHETLLAKDESLLKHLLQQEAKKRESVRVAETKFAKLREQLLATEKIMNANKVLLKKLQEQIHRVQHRVSLKKSLSLKYGEELARAKAFASQALGKRKIEPDELGPNKATKLDNCFALSPKKHSAELIALEKRRLQQLELEYAQKIQKLREAQAGRVKEHLDDSLPNVEEEQDFVVPQPSLHDLTQDKLVLDTGDEVDEEVLSLSVRERRRSFRESTPFTKPNLKHTDTLVSKECVSKPAKKAIEEPELFLGLNIDDLKKIHAEADSLKDLLQKRAALLTLSKEKPVCGQEIPVDLDVALQTKPMELKPAPFGPYHSPLLAFKSYRFSPYFRTKEKLFLSSVSYSNMIEPKKCFCRFDLTGTCNDDDCQWQHMRDCTLSRNQLFQDILSYNLPLIGCSESSTDEEIRLAAEKYVDKLFGVNKDRMPMDQMAVLLISKINESKGHIPPYTTRKDKRKWRPKYYCKRAVSDSSSSSDDEQNPGLVKCVTPSELPRSDMVLDTVITPDDVRYFTNETDEISNLEGSVDENPRDAQLWIKLAYKYLNQKEGSSSERLDSALNVLARALEDNRENSEIWCHYLNLFSKRGTKEEIQEMCETAVEYAPSYQVWWTFLNLETSFDGKDYVCSRMLQSLMEAAEGGKKSDLLSFQLLEALLFRVQLSHFTGRHQNALALLQNALKSSDGKSIAEHLTRSDCCLAWLALIHLLEFNSLPGSFYDPANTNPSRMVDREPFLIPWQSKDDVKTDPTTLLALFEDAVSACSDDSILAEERIAVCLPLYRNKIVLQQLLGRWEAAVKLCEMLLKTCPTSCQLLDALAESYLQGDQIDTAIETWLSAFRMDPHNAQLFYHTCKWLILKERSHIIIPLFKEFVTSFFESTACEQSPIDYLRYLLNFPMPYDFQAPTHKEQLNDELLNRQVLYLWLIYCLWQSLHASLGEAVNTFEAALSAVMQQDVLQKIWLDYLIFTNNKLVGSRNKPRDFKHLTDLVHRCLVTFPTRYPIPFSSADYWTSYEFHNTVISFYVSCFPQSQHSKALERFRSVMPANAGLALRLLQQEWEEGNLQLLKLQAKMFTHSIPNCLTIWKIAIAVEGELKGQKEVRRLYQRVLQKLPLCAALWKDQLVFEASEGGKSDILRKLVSKCQEVGVSLDELLSLNVCRAEDKTH</sequence>
<dbReference type="InterPro" id="IPR019607">
    <property type="entry name" value="Putative_zinc-finger_domain"/>
</dbReference>
<dbReference type="SUPFAM" id="SSF48452">
    <property type="entry name" value="TPR-like"/>
    <property type="match status" value="2"/>
</dbReference>
<feature type="compositionally biased region" description="Basic and acidic residues" evidence="3">
    <location>
        <begin position="277"/>
        <end position="290"/>
    </location>
</feature>
<gene>
    <name evidence="5" type="primary">ZFC3H1</name>
</gene>
<dbReference type="eggNOG" id="KOG4839">
    <property type="taxonomic scope" value="Eukaryota"/>
</dbReference>
<evidence type="ECO:0000313" key="5">
    <source>
        <dbReference type="Ensembl" id="ENSLACP00000002892.1"/>
    </source>
</evidence>
<dbReference type="HOGENOM" id="CLU_002490_0_0_1"/>
<dbReference type="Gene3D" id="1.25.40.10">
    <property type="entry name" value="Tetratricopeptide repeat domain"/>
    <property type="match status" value="3"/>
</dbReference>
<evidence type="ECO:0000313" key="6">
    <source>
        <dbReference type="Proteomes" id="UP000008672"/>
    </source>
</evidence>
<keyword evidence="2" id="KW-0175">Coiled coil</keyword>
<feature type="compositionally biased region" description="Gly residues" evidence="3">
    <location>
        <begin position="137"/>
        <end position="152"/>
    </location>
</feature>
<feature type="compositionally biased region" description="Low complexity" evidence="3">
    <location>
        <begin position="53"/>
        <end position="74"/>
    </location>
</feature>
<dbReference type="GO" id="GO:0006396">
    <property type="term" value="P:RNA processing"/>
    <property type="evidence" value="ECO:0007669"/>
    <property type="project" value="InterPro"/>
</dbReference>
<feature type="coiled-coil region" evidence="2">
    <location>
        <begin position="929"/>
        <end position="956"/>
    </location>
</feature>
<dbReference type="SMART" id="SM00386">
    <property type="entry name" value="HAT"/>
    <property type="match status" value="4"/>
</dbReference>
<feature type="compositionally biased region" description="Basic and acidic residues" evidence="3">
    <location>
        <begin position="414"/>
        <end position="442"/>
    </location>
</feature>
<feature type="compositionally biased region" description="Acidic residues" evidence="3">
    <location>
        <begin position="499"/>
        <end position="509"/>
    </location>
</feature>
<dbReference type="EMBL" id="AFYH01190300">
    <property type="status" value="NOT_ANNOTATED_CDS"/>
    <property type="molecule type" value="Genomic_DNA"/>
</dbReference>
<dbReference type="InterPro" id="IPR011990">
    <property type="entry name" value="TPR-like_helical_dom_sf"/>
</dbReference>
<name>H2ZZS1_LATCH</name>